<reference evidence="3" key="1">
    <citation type="submission" date="2020-08" db="EMBL/GenBank/DDBJ databases">
        <title>Genome public.</title>
        <authorList>
            <person name="Liu C."/>
            <person name="Sun Q."/>
        </authorList>
    </citation>
    <scope>NUCLEOTIDE SEQUENCE</scope>
    <source>
        <strain evidence="3">NSJ-12</strain>
    </source>
</reference>
<sequence>MSKQTKTLIGCTLLLVLLLGGAAFALTWEGVPEEETAASESIELIKEEKNQVSKIKLETDTEQIELINQGEEEGFSVTGLENMPLSTSAVNIIVEACINLEASQEIKTEEALDLALYGLESPAIKVQMDMQDGKAYQVAIGSEAPSYQGQYVLFNDKVYLISTSVAMSFDQTLYDFVETQILPTKSSDVHIEELVLKNTGRPEIKLTYVPEETIVTEKEPEEGENVDAAPEDTAQNGEADAASVDTSESKETEVEEEVIPAYYKMTAPYAKDLTTYDVTSWADGLFSIYATAVEGIRVDEQKMKDYGFDAPLSVLEIKLSDGQNYRLTVTRQNDTYYMMREGTPIIYNVNQSDLSWLDITPITLTRNMFENRTSDDIASISVTTESETLNLIPDGKELTSEELKEVGNMIIAFTPTKVEPVESFNLQTVATITLSYKDGKTDRLELIPTGSGELYMVLNGVCEYTTNEWSFTSLLEKCKSVYEEVEE</sequence>
<accession>A0A926EHV9</accession>
<feature type="domain" description="DUF4340" evidence="2">
    <location>
        <begin position="77"/>
        <end position="217"/>
    </location>
</feature>
<feature type="region of interest" description="Disordered" evidence="1">
    <location>
        <begin position="216"/>
        <end position="255"/>
    </location>
</feature>
<evidence type="ECO:0000313" key="4">
    <source>
        <dbReference type="Proteomes" id="UP000655830"/>
    </source>
</evidence>
<comment type="caution">
    <text evidence="3">The sequence shown here is derived from an EMBL/GenBank/DDBJ whole genome shotgun (WGS) entry which is preliminary data.</text>
</comment>
<protein>
    <submittedName>
        <fullName evidence="3">DUF4340 domain-containing protein</fullName>
    </submittedName>
</protein>
<keyword evidence="4" id="KW-1185">Reference proteome</keyword>
<gene>
    <name evidence="3" type="ORF">H8718_07045</name>
</gene>
<dbReference type="Pfam" id="PF14238">
    <property type="entry name" value="DUF4340"/>
    <property type="match status" value="2"/>
</dbReference>
<evidence type="ECO:0000259" key="2">
    <source>
        <dbReference type="Pfam" id="PF14238"/>
    </source>
</evidence>
<dbReference type="AlphaFoldDB" id="A0A926EHV9"/>
<feature type="domain" description="DUF4340" evidence="2">
    <location>
        <begin position="265"/>
        <end position="399"/>
    </location>
</feature>
<dbReference type="InterPro" id="IPR025641">
    <property type="entry name" value="DUF4340"/>
</dbReference>
<evidence type="ECO:0000256" key="1">
    <source>
        <dbReference type="SAM" id="MobiDB-lite"/>
    </source>
</evidence>
<proteinExistence type="predicted"/>
<name>A0A926EHV9_9FIRM</name>
<dbReference type="EMBL" id="JACRSY010000009">
    <property type="protein sequence ID" value="MBC8579280.1"/>
    <property type="molecule type" value="Genomic_DNA"/>
</dbReference>
<dbReference type="Proteomes" id="UP000655830">
    <property type="component" value="Unassembled WGS sequence"/>
</dbReference>
<evidence type="ECO:0000313" key="3">
    <source>
        <dbReference type="EMBL" id="MBC8579280.1"/>
    </source>
</evidence>
<dbReference type="RefSeq" id="WP_249332410.1">
    <property type="nucleotide sequence ID" value="NZ_JACRSY010000009.1"/>
</dbReference>
<organism evidence="3 4">
    <name type="scientific">Zhenhengia yiwuensis</name>
    <dbReference type="NCBI Taxonomy" id="2763666"/>
    <lineage>
        <taxon>Bacteria</taxon>
        <taxon>Bacillati</taxon>
        <taxon>Bacillota</taxon>
        <taxon>Clostridia</taxon>
        <taxon>Lachnospirales</taxon>
        <taxon>Lachnospiraceae</taxon>
        <taxon>Zhenhengia</taxon>
    </lineage>
</organism>